<sequence>MAISKSIPIRAAKADRIGSALDYIMDESKTSTTVYQNFNRNTDITENILDGAFAYISNPEKTTTAEKAILVSGFRCNPATASTEFRIISEKYHLTKSEHISEEEVYCKGNKKSNGKHKQAREAYHFIQSFPKGLEIEPELVHHIGMEFGKRLGNEEFPFVCSCHMSTRCLHNHILMSAYSLDNIAKFRDSKSQLHRMHQINDELSREYGLPVLLDTENNKGKNYAEIVAEQEGASWKESARNDIENAKLSSYSWSDYKNIMEESGYQVQENKKSITYTLPDGKKIMDKTLGQEYTKDKLQEYWDKTYEDSNGNLNQQIIDELAELNRKRIKKYLDSINIRVYRYTFLGRRRTDLEMLLIFAIKVLLIIMGIFRLLFSNPEQLDSNPTYKSVEWKIKNLSKALHLLEKLNIRSNTELDEELKQSRTDTSQLQKKVDRLTIQKINYSSLMDSVTVVKYLQVRMDAMGLNEETLAIVQPDEVTIRKNKAILDPMSTIQRRNLFLAISDSKNYRLDCKYDEITASQVTEIIDFLKSPKTHHKPDMVISLEEFERIRKKKMQDTIQKHKMGIRTSREEADKSDNLSSGKDYVKLLQKYDAEERTLIGKYRDALNHLVQFGIDDISLIEIKYNDILKTLEDKEQELMLSDERCKQLTQIKSAVAFAENKHYLCGPFRDILKEKDFKDRIEIVVAAEEHNQQETTMDDIMEEQNIGRTR</sequence>
<evidence type="ECO:0000256" key="1">
    <source>
        <dbReference type="SAM" id="Phobius"/>
    </source>
</evidence>
<proteinExistence type="predicted"/>
<feature type="transmembrane region" description="Helical" evidence="1">
    <location>
        <begin position="356"/>
        <end position="376"/>
    </location>
</feature>
<dbReference type="InterPro" id="IPR005094">
    <property type="entry name" value="Endonuclease_MobA/VirD2"/>
</dbReference>
<dbReference type="EMBL" id="FRCP01000026">
    <property type="protein sequence ID" value="SHN00459.1"/>
    <property type="molecule type" value="Genomic_DNA"/>
</dbReference>
<dbReference type="Pfam" id="PF03432">
    <property type="entry name" value="Relaxase"/>
    <property type="match status" value="1"/>
</dbReference>
<dbReference type="AlphaFoldDB" id="A0A1M7N9Z3"/>
<organism evidence="3 4">
    <name type="scientific">Anaerosporobacter mobilis DSM 15930</name>
    <dbReference type="NCBI Taxonomy" id="1120996"/>
    <lineage>
        <taxon>Bacteria</taxon>
        <taxon>Bacillati</taxon>
        <taxon>Bacillota</taxon>
        <taxon>Clostridia</taxon>
        <taxon>Lachnospirales</taxon>
        <taxon>Lachnospiraceae</taxon>
        <taxon>Anaerosporobacter</taxon>
    </lineage>
</organism>
<keyword evidence="4" id="KW-1185">Reference proteome</keyword>
<protein>
    <submittedName>
        <fullName evidence="3">Relaxase/Mobilisation nuclease domain-containing protein</fullName>
    </submittedName>
</protein>
<evidence type="ECO:0000313" key="4">
    <source>
        <dbReference type="Proteomes" id="UP000184038"/>
    </source>
</evidence>
<keyword evidence="1" id="KW-0472">Membrane</keyword>
<keyword evidence="1" id="KW-1133">Transmembrane helix</keyword>
<keyword evidence="1" id="KW-0812">Transmembrane</keyword>
<dbReference type="RefSeq" id="WP_073291318.1">
    <property type="nucleotide sequence ID" value="NZ_FRCP01000026.1"/>
</dbReference>
<dbReference type="Proteomes" id="UP000184038">
    <property type="component" value="Unassembled WGS sequence"/>
</dbReference>
<name>A0A1M7N9Z3_9FIRM</name>
<dbReference type="OrthoDB" id="9762440at2"/>
<accession>A0A1M7N9Z3</accession>
<reference evidence="3 4" key="1">
    <citation type="submission" date="2016-11" db="EMBL/GenBank/DDBJ databases">
        <authorList>
            <person name="Jaros S."/>
            <person name="Januszkiewicz K."/>
            <person name="Wedrychowicz H."/>
        </authorList>
    </citation>
    <scope>NUCLEOTIDE SEQUENCE [LARGE SCALE GENOMIC DNA]</scope>
    <source>
        <strain evidence="3 4">DSM 15930</strain>
    </source>
</reference>
<evidence type="ECO:0000259" key="2">
    <source>
        <dbReference type="Pfam" id="PF03432"/>
    </source>
</evidence>
<evidence type="ECO:0000313" key="3">
    <source>
        <dbReference type="EMBL" id="SHN00459.1"/>
    </source>
</evidence>
<gene>
    <name evidence="3" type="ORF">SAMN02746066_04330</name>
</gene>
<feature type="domain" description="MobA/VirD2-like nuclease" evidence="2">
    <location>
        <begin position="55"/>
        <end position="210"/>
    </location>
</feature>
<dbReference type="STRING" id="1120996.SAMN02746066_04330"/>